<sequence>MEKRTPHTRLHIVQGLVAEGKVKATVSALNGADDLGLTFDDICQVILQLRSTDFFKSMTTYLDHTVWQDVYRPKLKCGDVYMKLTVSKGVLIVSFKEK</sequence>
<dbReference type="Pfam" id="PF15723">
    <property type="entry name" value="MqsR_toxin"/>
    <property type="match status" value="1"/>
</dbReference>
<dbReference type="GO" id="GO:0017148">
    <property type="term" value="P:negative regulation of translation"/>
    <property type="evidence" value="ECO:0007669"/>
    <property type="project" value="InterPro"/>
</dbReference>
<dbReference type="CDD" id="cd12869">
    <property type="entry name" value="MqsR"/>
    <property type="match status" value="1"/>
</dbReference>
<dbReference type="InterPro" id="IPR038493">
    <property type="entry name" value="MqsR_sf"/>
</dbReference>
<organism evidence="1 2">
    <name type="scientific">Rouxiella aceris</name>
    <dbReference type="NCBI Taxonomy" id="2703884"/>
    <lineage>
        <taxon>Bacteria</taxon>
        <taxon>Pseudomonadati</taxon>
        <taxon>Pseudomonadota</taxon>
        <taxon>Gammaproteobacteria</taxon>
        <taxon>Enterobacterales</taxon>
        <taxon>Yersiniaceae</taxon>
        <taxon>Rouxiella</taxon>
    </lineage>
</organism>
<dbReference type="EMBL" id="JAADJU010000015">
    <property type="protein sequence ID" value="NMP29512.1"/>
    <property type="molecule type" value="Genomic_DNA"/>
</dbReference>
<keyword evidence="2" id="KW-1185">Reference proteome</keyword>
<dbReference type="GO" id="GO:0044010">
    <property type="term" value="P:single-species biofilm formation"/>
    <property type="evidence" value="ECO:0007669"/>
    <property type="project" value="InterPro"/>
</dbReference>
<dbReference type="Gene3D" id="3.30.2310.40">
    <property type="match status" value="1"/>
</dbReference>
<evidence type="ECO:0000313" key="2">
    <source>
        <dbReference type="Proteomes" id="UP000585363"/>
    </source>
</evidence>
<evidence type="ECO:0000313" key="1">
    <source>
        <dbReference type="EMBL" id="NMP29512.1"/>
    </source>
</evidence>
<dbReference type="Proteomes" id="UP000585363">
    <property type="component" value="Unassembled WGS sequence"/>
</dbReference>
<reference evidence="1 2" key="2">
    <citation type="submission" date="2020-06" db="EMBL/GenBank/DDBJ databases">
        <title>Polyphasic characterization of a Rahnella strain isolated from tree sap.</title>
        <authorList>
            <person name="Kim I.S."/>
        </authorList>
    </citation>
    <scope>NUCLEOTIDE SEQUENCE [LARGE SCALE GENOMIC DNA]</scope>
    <source>
        <strain evidence="1 2">SAP-1</strain>
    </source>
</reference>
<dbReference type="GO" id="GO:0009372">
    <property type="term" value="P:quorum sensing"/>
    <property type="evidence" value="ECO:0007669"/>
    <property type="project" value="InterPro"/>
</dbReference>
<name>A0A848MRN8_9GAMM</name>
<proteinExistence type="predicted"/>
<accession>A0A848MRN8</accession>
<reference evidence="1 2" key="1">
    <citation type="submission" date="2020-01" db="EMBL/GenBank/DDBJ databases">
        <authorList>
            <person name="Lee S.D."/>
        </authorList>
    </citation>
    <scope>NUCLEOTIDE SEQUENCE [LARGE SCALE GENOMIC DNA]</scope>
    <source>
        <strain evidence="1 2">SAP-1</strain>
    </source>
</reference>
<gene>
    <name evidence="1" type="ORF">GW590_21935</name>
</gene>
<dbReference type="InterPro" id="IPR031451">
    <property type="entry name" value="MqsR_toxin"/>
</dbReference>
<dbReference type="RefSeq" id="WP_169405316.1">
    <property type="nucleotide sequence ID" value="NZ_JAADJU010000015.1"/>
</dbReference>
<dbReference type="AlphaFoldDB" id="A0A848MRN8"/>
<comment type="caution">
    <text evidence="1">The sequence shown here is derived from an EMBL/GenBank/DDBJ whole genome shotgun (WGS) entry which is preliminary data.</text>
</comment>
<protein>
    <submittedName>
        <fullName evidence="1">Type II toxin-antitoxin system MqsR family toxin</fullName>
    </submittedName>
</protein>